<dbReference type="InterPro" id="IPR043461">
    <property type="entry name" value="LpxH-like"/>
</dbReference>
<dbReference type="SUPFAM" id="SSF56300">
    <property type="entry name" value="Metallo-dependent phosphatases"/>
    <property type="match status" value="1"/>
</dbReference>
<dbReference type="PANTHER" id="PTHR34990">
    <property type="entry name" value="UDP-2,3-DIACYLGLUCOSAMINE HYDROLASE-RELATED"/>
    <property type="match status" value="1"/>
</dbReference>
<dbReference type="GO" id="GO:0008758">
    <property type="term" value="F:UDP-2,3-diacylglucosamine hydrolase activity"/>
    <property type="evidence" value="ECO:0007669"/>
    <property type="project" value="TreeGrafter"/>
</dbReference>
<protein>
    <submittedName>
        <fullName evidence="7">YbbF/LpxH family metallophosphatase</fullName>
    </submittedName>
</protein>
<evidence type="ECO:0000259" key="6">
    <source>
        <dbReference type="Pfam" id="PF00149"/>
    </source>
</evidence>
<keyword evidence="3" id="KW-0479">Metal-binding</keyword>
<dbReference type="PANTHER" id="PTHR34990:SF2">
    <property type="entry name" value="BLL8164 PROTEIN"/>
    <property type="match status" value="1"/>
</dbReference>
<dbReference type="GO" id="GO:0016020">
    <property type="term" value="C:membrane"/>
    <property type="evidence" value="ECO:0007669"/>
    <property type="project" value="GOC"/>
</dbReference>
<dbReference type="Proteomes" id="UP000263040">
    <property type="component" value="Chromosome"/>
</dbReference>
<dbReference type="Gene3D" id="3.60.21.10">
    <property type="match status" value="1"/>
</dbReference>
<evidence type="ECO:0000256" key="1">
    <source>
        <dbReference type="ARBA" id="ARBA00022475"/>
    </source>
</evidence>
<keyword evidence="4" id="KW-0472">Membrane</keyword>
<dbReference type="InterPro" id="IPR004843">
    <property type="entry name" value="Calcineurin-like_PHP"/>
</dbReference>
<evidence type="ECO:0000313" key="8">
    <source>
        <dbReference type="Proteomes" id="UP000263040"/>
    </source>
</evidence>
<reference evidence="7 8" key="1">
    <citation type="submission" date="2018-08" db="EMBL/GenBank/DDBJ databases">
        <title>Complete genome of the Arcobacter suis type strain LMG 26152.</title>
        <authorList>
            <person name="Miller W.G."/>
            <person name="Yee E."/>
            <person name="Bono J.L."/>
        </authorList>
    </citation>
    <scope>NUCLEOTIDE SEQUENCE [LARGE SCALE GENOMIC DNA]</scope>
    <source>
        <strain evidence="7 8">CECT 7833</strain>
    </source>
</reference>
<gene>
    <name evidence="7" type="ORF">ASUIS_2527</name>
</gene>
<dbReference type="Pfam" id="PF00149">
    <property type="entry name" value="Metallophos"/>
    <property type="match status" value="1"/>
</dbReference>
<dbReference type="GO" id="GO:0009245">
    <property type="term" value="P:lipid A biosynthetic process"/>
    <property type="evidence" value="ECO:0007669"/>
    <property type="project" value="TreeGrafter"/>
</dbReference>
<keyword evidence="8" id="KW-1185">Reference proteome</keyword>
<evidence type="ECO:0000313" key="7">
    <source>
        <dbReference type="EMBL" id="AXX90941.1"/>
    </source>
</evidence>
<dbReference type="KEGG" id="asui:ASUIS_2527"/>
<name>A0AAD0SSU8_9BACT</name>
<organism evidence="7 8">
    <name type="scientific">Arcobacter suis CECT 7833</name>
    <dbReference type="NCBI Taxonomy" id="663365"/>
    <lineage>
        <taxon>Bacteria</taxon>
        <taxon>Pseudomonadati</taxon>
        <taxon>Campylobacterota</taxon>
        <taxon>Epsilonproteobacteria</taxon>
        <taxon>Campylobacterales</taxon>
        <taxon>Arcobacteraceae</taxon>
        <taxon>Arcobacter</taxon>
    </lineage>
</organism>
<sequence>MKYKSIFISDIHLGTRFSKAKVLLNFLKHNNCEELFLVGDIVDGWAIKRKLIWPQSHSDVIQRILKKAKKGTKVTFITGNHDEFLRPFVPLLLGNSLNITNDLEYMGINGKKYYVTHGDFFDSITMTKKWLAVLGDYGYDLLLHLNAILNFIRKTIGIKKYWSLSKYIKDSVKSSVSFINDFETVLSNHAKNKGYDGIICGHIHKAEIRDINKIEYLNCGDWVESCTAIVETFDGEFMIINWLEKDTTNENSNK</sequence>
<dbReference type="CDD" id="cd07398">
    <property type="entry name" value="MPP_YbbF-LpxH"/>
    <property type="match status" value="1"/>
</dbReference>
<evidence type="ECO:0000256" key="3">
    <source>
        <dbReference type="ARBA" id="ARBA00022723"/>
    </source>
</evidence>
<dbReference type="RefSeq" id="WP_118887503.1">
    <property type="nucleotide sequence ID" value="NZ_CP032100.1"/>
</dbReference>
<accession>A0AAD0SSU8</accession>
<feature type="domain" description="Calcineurin-like phosphoesterase" evidence="6">
    <location>
        <begin position="6"/>
        <end position="205"/>
    </location>
</feature>
<keyword evidence="2" id="KW-0997">Cell inner membrane</keyword>
<proteinExistence type="predicted"/>
<evidence type="ECO:0000256" key="2">
    <source>
        <dbReference type="ARBA" id="ARBA00022519"/>
    </source>
</evidence>
<evidence type="ECO:0000256" key="4">
    <source>
        <dbReference type="ARBA" id="ARBA00023136"/>
    </source>
</evidence>
<dbReference type="InterPro" id="IPR029052">
    <property type="entry name" value="Metallo-depent_PP-like"/>
</dbReference>
<keyword evidence="1" id="KW-1003">Cell membrane</keyword>
<keyword evidence="5" id="KW-0464">Manganese</keyword>
<evidence type="ECO:0000256" key="5">
    <source>
        <dbReference type="ARBA" id="ARBA00023211"/>
    </source>
</evidence>
<dbReference type="AlphaFoldDB" id="A0AAD0SSU8"/>
<dbReference type="EMBL" id="CP032100">
    <property type="protein sequence ID" value="AXX90941.1"/>
    <property type="molecule type" value="Genomic_DNA"/>
</dbReference>
<dbReference type="GO" id="GO:0046872">
    <property type="term" value="F:metal ion binding"/>
    <property type="evidence" value="ECO:0007669"/>
    <property type="project" value="UniProtKB-KW"/>
</dbReference>